<dbReference type="GO" id="GO:0005829">
    <property type="term" value="C:cytosol"/>
    <property type="evidence" value="ECO:0007669"/>
    <property type="project" value="TreeGrafter"/>
</dbReference>
<dbReference type="SUPFAM" id="SSF52833">
    <property type="entry name" value="Thioredoxin-like"/>
    <property type="match status" value="1"/>
</dbReference>
<comment type="similarity">
    <text evidence="1">Belongs to the thioredoxin family.</text>
</comment>
<dbReference type="AlphaFoldDB" id="A0A9X1LEA1"/>
<dbReference type="Pfam" id="PF21352">
    <property type="entry name" value="Zn_ribbon_Thio2"/>
    <property type="match status" value="1"/>
</dbReference>
<name>A0A9X1LEA1_9GAMM</name>
<feature type="domain" description="Thioredoxin" evidence="8">
    <location>
        <begin position="14"/>
        <end position="147"/>
    </location>
</feature>
<keyword evidence="4" id="KW-0249">Electron transport</keyword>
<dbReference type="PROSITE" id="PS51352">
    <property type="entry name" value="THIOREDOXIN_2"/>
    <property type="match status" value="1"/>
</dbReference>
<evidence type="ECO:0000313" key="9">
    <source>
        <dbReference type="EMBL" id="MCB5160780.1"/>
    </source>
</evidence>
<keyword evidence="3" id="KW-0479">Metal-binding</keyword>
<evidence type="ECO:0000256" key="6">
    <source>
        <dbReference type="ARBA" id="ARBA00023284"/>
    </source>
</evidence>
<dbReference type="GO" id="GO:0046872">
    <property type="term" value="F:metal ion binding"/>
    <property type="evidence" value="ECO:0007669"/>
    <property type="project" value="UniProtKB-KW"/>
</dbReference>
<proteinExistence type="inferred from homology"/>
<dbReference type="EMBL" id="JAJATW010000002">
    <property type="protein sequence ID" value="MCB5160780.1"/>
    <property type="molecule type" value="Genomic_DNA"/>
</dbReference>
<dbReference type="PANTHER" id="PTHR45663:SF40">
    <property type="entry name" value="THIOREDOXIN 2"/>
    <property type="match status" value="1"/>
</dbReference>
<evidence type="ECO:0000259" key="8">
    <source>
        <dbReference type="PROSITE" id="PS51352"/>
    </source>
</evidence>
<gene>
    <name evidence="9" type="primary">trxC</name>
    <name evidence="9" type="ORF">LG368_02555</name>
</gene>
<dbReference type="NCBIfam" id="TIGR01068">
    <property type="entry name" value="thioredoxin"/>
    <property type="match status" value="1"/>
</dbReference>
<dbReference type="InterPro" id="IPR013766">
    <property type="entry name" value="Thioredoxin_domain"/>
</dbReference>
<dbReference type="InterPro" id="IPR005746">
    <property type="entry name" value="Thioredoxin"/>
</dbReference>
<accession>A0A9X1LEA1</accession>
<dbReference type="FunFam" id="3.40.30.10:FF:000001">
    <property type="entry name" value="Thioredoxin"/>
    <property type="match status" value="1"/>
</dbReference>
<evidence type="ECO:0000256" key="4">
    <source>
        <dbReference type="ARBA" id="ARBA00022982"/>
    </source>
</evidence>
<dbReference type="RefSeq" id="WP_226753163.1">
    <property type="nucleotide sequence ID" value="NZ_JAJATW010000002.1"/>
</dbReference>
<dbReference type="PROSITE" id="PS00194">
    <property type="entry name" value="THIOREDOXIN_1"/>
    <property type="match status" value="1"/>
</dbReference>
<dbReference type="PRINTS" id="PR00421">
    <property type="entry name" value="THIOREDOXIN"/>
</dbReference>
<evidence type="ECO:0000256" key="7">
    <source>
        <dbReference type="NCBIfam" id="TIGR01068"/>
    </source>
</evidence>
<evidence type="ECO:0000256" key="5">
    <source>
        <dbReference type="ARBA" id="ARBA00023157"/>
    </source>
</evidence>
<evidence type="ECO:0000313" key="10">
    <source>
        <dbReference type="Proteomes" id="UP001139095"/>
    </source>
</evidence>
<dbReference type="Proteomes" id="UP001139095">
    <property type="component" value="Unassembled WGS sequence"/>
</dbReference>
<protein>
    <recommendedName>
        <fullName evidence="7">Thioredoxin</fullName>
    </recommendedName>
</protein>
<evidence type="ECO:0000256" key="1">
    <source>
        <dbReference type="ARBA" id="ARBA00008987"/>
    </source>
</evidence>
<dbReference type="InterPro" id="IPR049299">
    <property type="entry name" value="Thio2_N"/>
</dbReference>
<sequence>MTTNSPVQIVCPHCVTKNRLPQAKLGDKPICGKCGKTLLTTQPVIGSDQHFQRFIANSDLPVVVDFWAPWCGPCKQFAPTFEATAADMATQACFMKLNTEQNQATAGGYHIRSIPTLMIFHKGKEVTRLSGALSQPQFKQWLTQHLPKQ</sequence>
<dbReference type="Pfam" id="PF00085">
    <property type="entry name" value="Thioredoxin"/>
    <property type="match status" value="1"/>
</dbReference>
<keyword evidence="6" id="KW-0676">Redox-active center</keyword>
<keyword evidence="10" id="KW-1185">Reference proteome</keyword>
<evidence type="ECO:0000256" key="2">
    <source>
        <dbReference type="ARBA" id="ARBA00022448"/>
    </source>
</evidence>
<dbReference type="CDD" id="cd02947">
    <property type="entry name" value="TRX_family"/>
    <property type="match status" value="1"/>
</dbReference>
<dbReference type="Gene3D" id="2.30.30.380">
    <property type="entry name" value="Zn-finger domain of Sec23/24"/>
    <property type="match status" value="1"/>
</dbReference>
<dbReference type="Gene3D" id="3.40.30.10">
    <property type="entry name" value="Glutaredoxin"/>
    <property type="match status" value="1"/>
</dbReference>
<reference evidence="9" key="1">
    <citation type="submission" date="2021-10" db="EMBL/GenBank/DDBJ databases">
        <title>Marinomonas pontica sp. nov., isolated from the Black Sea.</title>
        <authorList>
            <person name="Zhao L.-H."/>
            <person name="Xue J.-H."/>
        </authorList>
    </citation>
    <scope>NUCLEOTIDE SEQUENCE</scope>
    <source>
        <strain evidence="9">E8</strain>
    </source>
</reference>
<dbReference type="InterPro" id="IPR017937">
    <property type="entry name" value="Thioredoxin_CS"/>
</dbReference>
<dbReference type="NCBIfam" id="NF008229">
    <property type="entry name" value="PRK10996.1"/>
    <property type="match status" value="1"/>
</dbReference>
<evidence type="ECO:0000256" key="3">
    <source>
        <dbReference type="ARBA" id="ARBA00022723"/>
    </source>
</evidence>
<keyword evidence="5" id="KW-1015">Disulfide bond</keyword>
<organism evidence="9 10">
    <name type="scientific">Marinomonas algarum</name>
    <dbReference type="NCBI Taxonomy" id="2883105"/>
    <lineage>
        <taxon>Bacteria</taxon>
        <taxon>Pseudomonadati</taxon>
        <taxon>Pseudomonadota</taxon>
        <taxon>Gammaproteobacteria</taxon>
        <taxon>Oceanospirillales</taxon>
        <taxon>Oceanospirillaceae</taxon>
        <taxon>Marinomonas</taxon>
    </lineage>
</organism>
<keyword evidence="2" id="KW-0813">Transport</keyword>
<dbReference type="GO" id="GO:0015035">
    <property type="term" value="F:protein-disulfide reductase activity"/>
    <property type="evidence" value="ECO:0007669"/>
    <property type="project" value="UniProtKB-UniRule"/>
</dbReference>
<comment type="caution">
    <text evidence="9">The sequence shown here is derived from an EMBL/GenBank/DDBJ whole genome shotgun (WGS) entry which is preliminary data.</text>
</comment>
<dbReference type="InterPro" id="IPR036249">
    <property type="entry name" value="Thioredoxin-like_sf"/>
</dbReference>
<dbReference type="PANTHER" id="PTHR45663">
    <property type="entry name" value="GEO12009P1"/>
    <property type="match status" value="1"/>
</dbReference>